<keyword evidence="2" id="KW-1185">Reference proteome</keyword>
<protein>
    <submittedName>
        <fullName evidence="1">11143_t:CDS:1</fullName>
    </submittedName>
</protein>
<comment type="caution">
    <text evidence="1">The sequence shown here is derived from an EMBL/GenBank/DDBJ whole genome shotgun (WGS) entry which is preliminary data.</text>
</comment>
<sequence>MKIAVATAAGVIHNIEVDSQIELENLKALIESETEIPPADQILSYHGQELTDPKKTLEQYGVIENDMLLLTKKPSQIIPRDGAPEIELMRQQILNEPQISGRLLQNQPELFNAAFNGPAQFAALFRQMDQRSRQQINIHNADPLNIEGQRRIEEEIRMQNVEKNWQTALERIPQFFARVVMLYIDIEVNGHPIKAFVDSGAQSTIMSPQCAEKCGLMRLIDQRYEGLAIGAGTAKIVGRVHYIEAEIHAGNLLLECSFLIMEGSEDVLFGLDMLMCHQACIDLKRKALIINDVAIPFLAEHELPERARMRVQDNNLQNANSNATSTNTQAESSATSSTTVIPPVSSNSSPPPASQSQYPEEHIMTLTSMGIPRDEAIRLLDATNGNVDAAASLFFSLST</sequence>
<accession>A0ACA9MKB3</accession>
<name>A0ACA9MKB3_9GLOM</name>
<proteinExistence type="predicted"/>
<organism evidence="1 2">
    <name type="scientific">Scutellospora calospora</name>
    <dbReference type="NCBI Taxonomy" id="85575"/>
    <lineage>
        <taxon>Eukaryota</taxon>
        <taxon>Fungi</taxon>
        <taxon>Fungi incertae sedis</taxon>
        <taxon>Mucoromycota</taxon>
        <taxon>Glomeromycotina</taxon>
        <taxon>Glomeromycetes</taxon>
        <taxon>Diversisporales</taxon>
        <taxon>Gigasporaceae</taxon>
        <taxon>Scutellospora</taxon>
    </lineage>
</organism>
<evidence type="ECO:0000313" key="2">
    <source>
        <dbReference type="Proteomes" id="UP000789860"/>
    </source>
</evidence>
<dbReference type="Proteomes" id="UP000789860">
    <property type="component" value="Unassembled WGS sequence"/>
</dbReference>
<evidence type="ECO:0000313" key="1">
    <source>
        <dbReference type="EMBL" id="CAG8597659.1"/>
    </source>
</evidence>
<dbReference type="EMBL" id="CAJVPM010013880">
    <property type="protein sequence ID" value="CAG8597659.1"/>
    <property type="molecule type" value="Genomic_DNA"/>
</dbReference>
<reference evidence="1" key="1">
    <citation type="submission" date="2021-06" db="EMBL/GenBank/DDBJ databases">
        <authorList>
            <person name="Kallberg Y."/>
            <person name="Tangrot J."/>
            <person name="Rosling A."/>
        </authorList>
    </citation>
    <scope>NUCLEOTIDE SEQUENCE</scope>
    <source>
        <strain evidence="1">AU212A</strain>
    </source>
</reference>
<gene>
    <name evidence="1" type="ORF">SCALOS_LOCUS6811</name>
</gene>